<keyword evidence="3" id="KW-1185">Reference proteome</keyword>
<dbReference type="SUPFAM" id="SSF56300">
    <property type="entry name" value="Metallo-dependent phosphatases"/>
    <property type="match status" value="1"/>
</dbReference>
<dbReference type="PIRSF" id="PIRSF000887">
    <property type="entry name" value="Pesterase_MJ0037"/>
    <property type="match status" value="1"/>
</dbReference>
<proteinExistence type="predicted"/>
<dbReference type="PANTHER" id="PTHR39323:SF1">
    <property type="entry name" value="BLR1149 PROTEIN"/>
    <property type="match status" value="1"/>
</dbReference>
<dbReference type="Proteomes" id="UP000548867">
    <property type="component" value="Unassembled WGS sequence"/>
</dbReference>
<organism evidence="2 3">
    <name type="scientific">Novosphingobium sediminicola</name>
    <dbReference type="NCBI Taxonomy" id="563162"/>
    <lineage>
        <taxon>Bacteria</taxon>
        <taxon>Pseudomonadati</taxon>
        <taxon>Pseudomonadota</taxon>
        <taxon>Alphaproteobacteria</taxon>
        <taxon>Sphingomonadales</taxon>
        <taxon>Sphingomonadaceae</taxon>
        <taxon>Novosphingobium</taxon>
    </lineage>
</organism>
<dbReference type="AlphaFoldDB" id="A0A7W6CHY9"/>
<sequence length="228" mass="24827">MAAMQFAPFSFADQEWLISDSRAVYWPAQQALLVADLHLEKASWYAQTGQMLPPYDSRETLERLSAAAMATGARRMLCLGDNFHDDGGPARMEPEAARMLRDLARRLDVVWIVGNHDAGLAAEMTGDVVEEMRLNGIALRHEALAGEAGPEISGHYHPKLRLRVRGRAISRPCALRSENRLILPAFGALTGGMDAADPALIAAMRPAKRAEAILCAAAKAVIMPVWTA</sequence>
<comment type="caution">
    <text evidence="2">The sequence shown here is derived from an EMBL/GenBank/DDBJ whole genome shotgun (WGS) entry which is preliminary data.</text>
</comment>
<dbReference type="GO" id="GO:0016787">
    <property type="term" value="F:hydrolase activity"/>
    <property type="evidence" value="ECO:0007669"/>
    <property type="project" value="InterPro"/>
</dbReference>
<dbReference type="Gene3D" id="3.60.21.10">
    <property type="match status" value="1"/>
</dbReference>
<protein>
    <recommendedName>
        <fullName evidence="1">Calcineurin-like phosphoesterase domain-containing protein</fullName>
    </recommendedName>
</protein>
<dbReference type="InterPro" id="IPR004843">
    <property type="entry name" value="Calcineurin-like_PHP"/>
</dbReference>
<dbReference type="InterPro" id="IPR026336">
    <property type="entry name" value="PdeM-like"/>
</dbReference>
<feature type="domain" description="Calcineurin-like phosphoesterase" evidence="1">
    <location>
        <begin position="32"/>
        <end position="126"/>
    </location>
</feature>
<gene>
    <name evidence="2" type="ORF">GGR38_001928</name>
</gene>
<dbReference type="NCBIfam" id="TIGR04123">
    <property type="entry name" value="P_estr_lig_assc"/>
    <property type="match status" value="1"/>
</dbReference>
<dbReference type="RefSeq" id="WP_183624896.1">
    <property type="nucleotide sequence ID" value="NZ_JACIDX010000006.1"/>
</dbReference>
<reference evidence="2 3" key="1">
    <citation type="submission" date="2020-08" db="EMBL/GenBank/DDBJ databases">
        <title>Genomic Encyclopedia of Type Strains, Phase IV (KMG-IV): sequencing the most valuable type-strain genomes for metagenomic binning, comparative biology and taxonomic classification.</title>
        <authorList>
            <person name="Goeker M."/>
        </authorList>
    </citation>
    <scope>NUCLEOTIDE SEQUENCE [LARGE SCALE GENOMIC DNA]</scope>
    <source>
        <strain evidence="2 3">DSM 27057</strain>
    </source>
</reference>
<dbReference type="InterPro" id="IPR029052">
    <property type="entry name" value="Metallo-depent_PP-like"/>
</dbReference>
<name>A0A7W6CHY9_9SPHN</name>
<dbReference type="EMBL" id="JACIDX010000006">
    <property type="protein sequence ID" value="MBB3954979.1"/>
    <property type="molecule type" value="Genomic_DNA"/>
</dbReference>
<dbReference type="PANTHER" id="PTHR39323">
    <property type="entry name" value="BLR1149 PROTEIN"/>
    <property type="match status" value="1"/>
</dbReference>
<dbReference type="InterPro" id="IPR024173">
    <property type="entry name" value="Pesterase_MJ0037-like"/>
</dbReference>
<evidence type="ECO:0000259" key="1">
    <source>
        <dbReference type="Pfam" id="PF00149"/>
    </source>
</evidence>
<accession>A0A7W6CHY9</accession>
<dbReference type="Pfam" id="PF00149">
    <property type="entry name" value="Metallophos"/>
    <property type="match status" value="1"/>
</dbReference>
<evidence type="ECO:0000313" key="3">
    <source>
        <dbReference type="Proteomes" id="UP000548867"/>
    </source>
</evidence>
<evidence type="ECO:0000313" key="2">
    <source>
        <dbReference type="EMBL" id="MBB3954979.1"/>
    </source>
</evidence>